<evidence type="ECO:0000313" key="3">
    <source>
        <dbReference type="Proteomes" id="UP001604336"/>
    </source>
</evidence>
<organism evidence="2 3">
    <name type="scientific">Abeliophyllum distichum</name>
    <dbReference type="NCBI Taxonomy" id="126358"/>
    <lineage>
        <taxon>Eukaryota</taxon>
        <taxon>Viridiplantae</taxon>
        <taxon>Streptophyta</taxon>
        <taxon>Embryophyta</taxon>
        <taxon>Tracheophyta</taxon>
        <taxon>Spermatophyta</taxon>
        <taxon>Magnoliopsida</taxon>
        <taxon>eudicotyledons</taxon>
        <taxon>Gunneridae</taxon>
        <taxon>Pentapetalae</taxon>
        <taxon>asterids</taxon>
        <taxon>lamiids</taxon>
        <taxon>Lamiales</taxon>
        <taxon>Oleaceae</taxon>
        <taxon>Forsythieae</taxon>
        <taxon>Abeliophyllum</taxon>
    </lineage>
</organism>
<comment type="caution">
    <text evidence="2">The sequence shown here is derived from an EMBL/GenBank/DDBJ whole genome shotgun (WGS) entry which is preliminary data.</text>
</comment>
<evidence type="ECO:0000256" key="1">
    <source>
        <dbReference type="SAM" id="MobiDB-lite"/>
    </source>
</evidence>
<proteinExistence type="predicted"/>
<feature type="region of interest" description="Disordered" evidence="1">
    <location>
        <begin position="82"/>
        <end position="110"/>
    </location>
</feature>
<keyword evidence="3" id="KW-1185">Reference proteome</keyword>
<accession>A0ABD1U2R8</accession>
<reference evidence="3" key="1">
    <citation type="submission" date="2024-07" db="EMBL/GenBank/DDBJ databases">
        <title>Two chromosome-level genome assemblies of Korean endemic species Abeliophyllum distichum and Forsythia ovata (Oleaceae).</title>
        <authorList>
            <person name="Jang H."/>
        </authorList>
    </citation>
    <scope>NUCLEOTIDE SEQUENCE [LARGE SCALE GENOMIC DNA]</scope>
</reference>
<protein>
    <submittedName>
        <fullName evidence="2">Uncharacterized protein</fullName>
    </submittedName>
</protein>
<evidence type="ECO:0000313" key="2">
    <source>
        <dbReference type="EMBL" id="KAL2519277.1"/>
    </source>
</evidence>
<name>A0ABD1U2R8_9LAMI</name>
<dbReference type="Proteomes" id="UP001604336">
    <property type="component" value="Unassembled WGS sequence"/>
</dbReference>
<sequence>MIGLLILWDQLGFPRPSVRKFNSLYSFKSDGKRSDWWYASVKAKTGGSVITQTPDSIKNWKKFWFFVRGPWQFTVNDARPDLKHSRHVSQEPTEESSERARRARDISENL</sequence>
<gene>
    <name evidence="2" type="ORF">Adt_15524</name>
</gene>
<dbReference type="AlphaFoldDB" id="A0ABD1U2R8"/>
<feature type="compositionally biased region" description="Basic and acidic residues" evidence="1">
    <location>
        <begin position="96"/>
        <end position="110"/>
    </location>
</feature>
<dbReference type="EMBL" id="JBFOLK010000004">
    <property type="protein sequence ID" value="KAL2519277.1"/>
    <property type="molecule type" value="Genomic_DNA"/>
</dbReference>